<organism evidence="9 10">
    <name type="scientific">Sphingomonas daechungensis</name>
    <dbReference type="NCBI Taxonomy" id="1176646"/>
    <lineage>
        <taxon>Bacteria</taxon>
        <taxon>Pseudomonadati</taxon>
        <taxon>Pseudomonadota</taxon>
        <taxon>Alphaproteobacteria</taxon>
        <taxon>Sphingomonadales</taxon>
        <taxon>Sphingomonadaceae</taxon>
        <taxon>Sphingomonas</taxon>
    </lineage>
</organism>
<dbReference type="InterPro" id="IPR050248">
    <property type="entry name" value="Polysacc_deacetylase_ArnD"/>
</dbReference>
<dbReference type="Gene3D" id="3.20.20.370">
    <property type="entry name" value="Glycoside hydrolase/deacetylase"/>
    <property type="match status" value="1"/>
</dbReference>
<dbReference type="Pfam" id="PF01522">
    <property type="entry name" value="Polysacc_deac_1"/>
    <property type="match status" value="1"/>
</dbReference>
<evidence type="ECO:0000256" key="7">
    <source>
        <dbReference type="SAM" id="MobiDB-lite"/>
    </source>
</evidence>
<evidence type="ECO:0000256" key="4">
    <source>
        <dbReference type="ARBA" id="ARBA00022723"/>
    </source>
</evidence>
<evidence type="ECO:0000256" key="5">
    <source>
        <dbReference type="ARBA" id="ARBA00022801"/>
    </source>
</evidence>
<comment type="function">
    <text evidence="1">Is involved in generating a small heat-stable compound (Nod), an acylated oligomer of N-acetylglucosamine, that stimulates mitosis in various plant protoplasts.</text>
</comment>
<evidence type="ECO:0000256" key="2">
    <source>
        <dbReference type="ARBA" id="ARBA00010973"/>
    </source>
</evidence>
<reference evidence="9 10" key="1">
    <citation type="submission" date="2020-08" db="EMBL/GenBank/DDBJ databases">
        <title>Genome sequence of Sphingomonas daechungensis KACC 18115T.</title>
        <authorList>
            <person name="Hyun D.-W."/>
            <person name="Bae J.-W."/>
        </authorList>
    </citation>
    <scope>NUCLEOTIDE SEQUENCE [LARGE SCALE GENOMIC DNA]</scope>
    <source>
        <strain evidence="9 10">KACC 18115</strain>
    </source>
</reference>
<accession>A0ABX6T2F6</accession>
<evidence type="ECO:0000313" key="9">
    <source>
        <dbReference type="EMBL" id="QNP43408.1"/>
    </source>
</evidence>
<feature type="domain" description="NodB homology" evidence="8">
    <location>
        <begin position="14"/>
        <end position="148"/>
    </location>
</feature>
<dbReference type="InterPro" id="IPR011330">
    <property type="entry name" value="Glyco_hydro/deAcase_b/a-brl"/>
</dbReference>
<evidence type="ECO:0000256" key="6">
    <source>
        <dbReference type="ARBA" id="ARBA00032976"/>
    </source>
</evidence>
<dbReference type="SUPFAM" id="SSF88713">
    <property type="entry name" value="Glycoside hydrolase/deacetylase"/>
    <property type="match status" value="1"/>
</dbReference>
<keyword evidence="4" id="KW-0479">Metal-binding</keyword>
<evidence type="ECO:0000313" key="10">
    <source>
        <dbReference type="Proteomes" id="UP000516134"/>
    </source>
</evidence>
<dbReference type="Proteomes" id="UP000516134">
    <property type="component" value="Chromosome"/>
</dbReference>
<evidence type="ECO:0000256" key="3">
    <source>
        <dbReference type="ARBA" id="ARBA00020071"/>
    </source>
</evidence>
<gene>
    <name evidence="9" type="ORF">H9L15_00715</name>
</gene>
<protein>
    <recommendedName>
        <fullName evidence="3">Chitooligosaccharide deacetylase</fullName>
    </recommendedName>
    <alternativeName>
        <fullName evidence="6">Nodulation protein B</fullName>
    </alternativeName>
</protein>
<feature type="region of interest" description="Disordered" evidence="7">
    <location>
        <begin position="250"/>
        <end position="281"/>
    </location>
</feature>
<evidence type="ECO:0000259" key="8">
    <source>
        <dbReference type="Pfam" id="PF01522"/>
    </source>
</evidence>
<keyword evidence="5" id="KW-0378">Hydrolase</keyword>
<keyword evidence="10" id="KW-1185">Reference proteome</keyword>
<dbReference type="CDD" id="cd10960">
    <property type="entry name" value="CE4_NodB_like_1"/>
    <property type="match status" value="1"/>
</dbReference>
<dbReference type="EMBL" id="CP060780">
    <property type="protein sequence ID" value="QNP43408.1"/>
    <property type="molecule type" value="Genomic_DNA"/>
</dbReference>
<proteinExistence type="inferred from homology"/>
<dbReference type="PANTHER" id="PTHR10587:SF133">
    <property type="entry name" value="CHITIN DEACETYLASE 1-RELATED"/>
    <property type="match status" value="1"/>
</dbReference>
<dbReference type="PANTHER" id="PTHR10587">
    <property type="entry name" value="GLYCOSYL TRANSFERASE-RELATED"/>
    <property type="match status" value="1"/>
</dbReference>
<sequence>MSTGCASAAEQPLQIAITVDDLPVHGPFPKTVTPENVAHEVIAALKAEKVEAYGFVNGYWTARDPSTAKVLQAWKDAALPLANHGWAHRHLSEISAAEFEQELLKNDPVLKPISTGDWRWFRYPYLDEGGSPEKRAASREVLARHGYKIAAVTMDFSDWAWTAPYARCMDSGNVAGVAKLEETFLESARENIGYFRQLSKTVYGRDIPYVLLLHTSAFEGKMLPRLLKLYRDEGFTFVSLAQAEADPAYADQTSPALPAEPQGLERKASAKGPLPSRTDYQPILESMCKA</sequence>
<comment type="similarity">
    <text evidence="2">Belongs to the polysaccharide deacetylase family.</text>
</comment>
<dbReference type="InterPro" id="IPR002509">
    <property type="entry name" value="NODB_dom"/>
</dbReference>
<name>A0ABX6T2F6_9SPHN</name>
<evidence type="ECO:0000256" key="1">
    <source>
        <dbReference type="ARBA" id="ARBA00003236"/>
    </source>
</evidence>
<dbReference type="RefSeq" id="WP_187714838.1">
    <property type="nucleotide sequence ID" value="NZ_CP060780.1"/>
</dbReference>